<keyword evidence="1" id="KW-0812">Transmembrane</keyword>
<keyword evidence="1" id="KW-1133">Transmembrane helix</keyword>
<proteinExistence type="predicted"/>
<evidence type="ECO:0000256" key="1">
    <source>
        <dbReference type="SAM" id="Phobius"/>
    </source>
</evidence>
<evidence type="ECO:0000313" key="3">
    <source>
        <dbReference type="Proteomes" id="UP000282106"/>
    </source>
</evidence>
<accession>A0A3N0VG13</accession>
<feature type="transmembrane region" description="Helical" evidence="1">
    <location>
        <begin position="185"/>
        <end position="204"/>
    </location>
</feature>
<evidence type="ECO:0000313" key="2">
    <source>
        <dbReference type="EMBL" id="ROH91208.1"/>
    </source>
</evidence>
<dbReference type="EMBL" id="RJVO01000003">
    <property type="protein sequence ID" value="ROH91208.1"/>
    <property type="molecule type" value="Genomic_DNA"/>
</dbReference>
<dbReference type="PIRSF" id="PIRSF007580">
    <property type="entry name" value="UCP07580"/>
    <property type="match status" value="1"/>
</dbReference>
<dbReference type="AlphaFoldDB" id="A0A3N0VG13"/>
<keyword evidence="2" id="KW-0378">Hydrolase</keyword>
<dbReference type="PANTHER" id="PTHR39456:SF1">
    <property type="entry name" value="METAL-DEPENDENT HYDROLASE"/>
    <property type="match status" value="1"/>
</dbReference>
<dbReference type="PANTHER" id="PTHR39456">
    <property type="entry name" value="METAL-DEPENDENT HYDROLASE"/>
    <property type="match status" value="1"/>
</dbReference>
<dbReference type="InterPro" id="IPR016516">
    <property type="entry name" value="UCP07580"/>
</dbReference>
<dbReference type="GO" id="GO:0016787">
    <property type="term" value="F:hydrolase activity"/>
    <property type="evidence" value="ECO:0007669"/>
    <property type="project" value="UniProtKB-KW"/>
</dbReference>
<organism evidence="2 3">
    <name type="scientific">Stagnimonas aquatica</name>
    <dbReference type="NCBI Taxonomy" id="2689987"/>
    <lineage>
        <taxon>Bacteria</taxon>
        <taxon>Pseudomonadati</taxon>
        <taxon>Pseudomonadota</taxon>
        <taxon>Gammaproteobacteria</taxon>
        <taxon>Nevskiales</taxon>
        <taxon>Nevskiaceae</taxon>
        <taxon>Stagnimonas</taxon>
    </lineage>
</organism>
<reference evidence="2 3" key="1">
    <citation type="submission" date="2018-10" db="EMBL/GenBank/DDBJ databases">
        <authorList>
            <person name="Chen W.-M."/>
        </authorList>
    </citation>
    <scope>NUCLEOTIDE SEQUENCE [LARGE SCALE GENOMIC DNA]</scope>
    <source>
        <strain evidence="2 3">THS-13</strain>
    </source>
</reference>
<dbReference type="InParanoid" id="A0A3N0VG13"/>
<keyword evidence="3" id="KW-1185">Reference proteome</keyword>
<dbReference type="Pfam" id="PF10118">
    <property type="entry name" value="Metal_hydrol"/>
    <property type="match status" value="1"/>
</dbReference>
<name>A0A3N0VG13_9GAMM</name>
<dbReference type="RefSeq" id="WP_123211663.1">
    <property type="nucleotide sequence ID" value="NZ_RJVO01000003.1"/>
</dbReference>
<gene>
    <name evidence="2" type="ORF">ED208_08640</name>
</gene>
<protein>
    <submittedName>
        <fullName evidence="2">Metal-dependent hydrolase</fullName>
    </submittedName>
</protein>
<comment type="caution">
    <text evidence="2">The sequence shown here is derived from an EMBL/GenBank/DDBJ whole genome shotgun (WGS) entry which is preliminary data.</text>
</comment>
<keyword evidence="1" id="KW-0472">Membrane</keyword>
<sequence length="276" mass="31949">MLPIRRDLRFTLPAERIGDWHGRGPLVTQFVNTLSVFFPVGERFFIQSVRHYREQIRDPELQKAVTAFIGQEAMHGREHEDYNDLMQAAGMPAAELEDQVRRLLERIKAVAPPSTQLAITIALEHYTALLADWVLSVDSVTRDGEPNYISLWRWHSLEETEHKAVAYDVWQTVMKGKPRAYAERAAVQLVATSLFMLLVAIYTVRMSRANPKARGLAQWRELASFLIGRDGFLRRSFRPWLDYFKPGFHPWQHDNRHFLAEIDGFVREHDRLAAAA</sequence>
<dbReference type="Proteomes" id="UP000282106">
    <property type="component" value="Unassembled WGS sequence"/>
</dbReference>